<proteinExistence type="predicted"/>
<keyword evidence="1" id="KW-0812">Transmembrane</keyword>
<name>A0A2H0FJT7_9BACT</name>
<feature type="transmembrane region" description="Helical" evidence="1">
    <location>
        <begin position="140"/>
        <end position="163"/>
    </location>
</feature>
<sequence>MTYSITGLSYLIVFLVLGYLAHRFFQYWKKEKDTISKLWFYFAVTIEIFVFIKVIGGLFFANNPAFLKITLDAAAFIQAFALATLAYLLAYIKFPRISPWVAFIPVFILGLIAAILTAIIPFNPFLEPSRAINWGLPSGMISFATSVLRVFLFTTIFIPLIIVHFPQIKTSKD</sequence>
<accession>A0A2H0FJT7</accession>
<gene>
    <name evidence="2" type="ORF">COW72_01395</name>
</gene>
<keyword evidence="1" id="KW-0472">Membrane</keyword>
<keyword evidence="1" id="KW-1133">Transmembrane helix</keyword>
<reference evidence="2 3" key="1">
    <citation type="submission" date="2017-09" db="EMBL/GenBank/DDBJ databases">
        <title>Depth-based differentiation of microbial function through sediment-hosted aquifers and enrichment of novel symbionts in the deep terrestrial subsurface.</title>
        <authorList>
            <person name="Probst A.J."/>
            <person name="Ladd B."/>
            <person name="Jarett J.K."/>
            <person name="Geller-Mcgrath D.E."/>
            <person name="Sieber C.M."/>
            <person name="Emerson J.B."/>
            <person name="Anantharaman K."/>
            <person name="Thomas B.C."/>
            <person name="Malmstrom R."/>
            <person name="Stieglmeier M."/>
            <person name="Klingl A."/>
            <person name="Woyke T."/>
            <person name="Ryan C.M."/>
            <person name="Banfield J.F."/>
        </authorList>
    </citation>
    <scope>NUCLEOTIDE SEQUENCE [LARGE SCALE GENOMIC DNA]</scope>
    <source>
        <strain evidence="2">CG18_big_fil_WC_8_21_14_2_50_37_10</strain>
    </source>
</reference>
<protein>
    <submittedName>
        <fullName evidence="2">Uncharacterized protein</fullName>
    </submittedName>
</protein>
<feature type="transmembrane region" description="Helical" evidence="1">
    <location>
        <begin position="73"/>
        <end position="92"/>
    </location>
</feature>
<comment type="caution">
    <text evidence="2">The sequence shown here is derived from an EMBL/GenBank/DDBJ whole genome shotgun (WGS) entry which is preliminary data.</text>
</comment>
<evidence type="ECO:0000313" key="3">
    <source>
        <dbReference type="Proteomes" id="UP000230778"/>
    </source>
</evidence>
<feature type="transmembrane region" description="Helical" evidence="1">
    <location>
        <begin position="38"/>
        <end position="61"/>
    </location>
</feature>
<organism evidence="2 3">
    <name type="scientific">Candidatus Nealsonbacteria bacterium CG18_big_fil_WC_8_21_14_2_50_37_10</name>
    <dbReference type="NCBI Taxonomy" id="1974717"/>
    <lineage>
        <taxon>Bacteria</taxon>
        <taxon>Candidatus Nealsoniibacteriota</taxon>
    </lineage>
</organism>
<dbReference type="EMBL" id="PCUC01000074">
    <property type="protein sequence ID" value="PIQ06968.1"/>
    <property type="molecule type" value="Genomic_DNA"/>
</dbReference>
<feature type="non-terminal residue" evidence="2">
    <location>
        <position position="173"/>
    </location>
</feature>
<feature type="transmembrane region" description="Helical" evidence="1">
    <location>
        <begin position="6"/>
        <end position="26"/>
    </location>
</feature>
<evidence type="ECO:0000256" key="1">
    <source>
        <dbReference type="SAM" id="Phobius"/>
    </source>
</evidence>
<dbReference type="AlphaFoldDB" id="A0A2H0FJT7"/>
<feature type="transmembrane region" description="Helical" evidence="1">
    <location>
        <begin position="99"/>
        <end position="120"/>
    </location>
</feature>
<evidence type="ECO:0000313" key="2">
    <source>
        <dbReference type="EMBL" id="PIQ06968.1"/>
    </source>
</evidence>
<dbReference type="Proteomes" id="UP000230778">
    <property type="component" value="Unassembled WGS sequence"/>
</dbReference>